<dbReference type="InterPro" id="IPR050742">
    <property type="entry name" value="Helicase_Restrict-Modif_Enz"/>
</dbReference>
<dbReference type="PANTHER" id="PTHR47396:SF1">
    <property type="entry name" value="ATP-DEPENDENT HELICASE IRC3-RELATED"/>
    <property type="match status" value="1"/>
</dbReference>
<dbReference type="EMBL" id="BAAALY010000016">
    <property type="protein sequence ID" value="GAA1555727.1"/>
    <property type="molecule type" value="Genomic_DNA"/>
</dbReference>
<dbReference type="Proteomes" id="UP001501791">
    <property type="component" value="Unassembled WGS sequence"/>
</dbReference>
<dbReference type="SMART" id="SM00487">
    <property type="entry name" value="DEXDc"/>
    <property type="match status" value="1"/>
</dbReference>
<dbReference type="PROSITE" id="PS51192">
    <property type="entry name" value="HELICASE_ATP_BIND_1"/>
    <property type="match status" value="1"/>
</dbReference>
<gene>
    <name evidence="4" type="ORF">GCM10009691_32530</name>
</gene>
<feature type="region of interest" description="Disordered" evidence="1">
    <location>
        <begin position="962"/>
        <end position="999"/>
    </location>
</feature>
<dbReference type="Pfam" id="PF13091">
    <property type="entry name" value="PLDc_2"/>
    <property type="match status" value="1"/>
</dbReference>
<dbReference type="Gene3D" id="3.40.50.300">
    <property type="entry name" value="P-loop containing nucleotide triphosphate hydrolases"/>
    <property type="match status" value="2"/>
</dbReference>
<dbReference type="InterPro" id="IPR058403">
    <property type="entry name" value="DUF8090"/>
</dbReference>
<dbReference type="PROSITE" id="PS51194">
    <property type="entry name" value="HELICASE_CTER"/>
    <property type="match status" value="1"/>
</dbReference>
<evidence type="ECO:0000313" key="4">
    <source>
        <dbReference type="EMBL" id="GAA1555727.1"/>
    </source>
</evidence>
<organism evidence="4 5">
    <name type="scientific">Brevibacterium picturae</name>
    <dbReference type="NCBI Taxonomy" id="260553"/>
    <lineage>
        <taxon>Bacteria</taxon>
        <taxon>Bacillati</taxon>
        <taxon>Actinomycetota</taxon>
        <taxon>Actinomycetes</taxon>
        <taxon>Micrococcales</taxon>
        <taxon>Brevibacteriaceae</taxon>
        <taxon>Brevibacterium</taxon>
    </lineage>
</organism>
<evidence type="ECO:0000259" key="3">
    <source>
        <dbReference type="PROSITE" id="PS51194"/>
    </source>
</evidence>
<dbReference type="InterPro" id="IPR021835">
    <property type="entry name" value="DUF3427"/>
</dbReference>
<dbReference type="RefSeq" id="WP_346036851.1">
    <property type="nucleotide sequence ID" value="NZ_BAAALY010000016.1"/>
</dbReference>
<comment type="caution">
    <text evidence="4">The sequence shown here is derived from an EMBL/GenBank/DDBJ whole genome shotgun (WGS) entry which is preliminary data.</text>
</comment>
<dbReference type="PANTHER" id="PTHR47396">
    <property type="entry name" value="TYPE I RESTRICTION ENZYME ECOKI R PROTEIN"/>
    <property type="match status" value="1"/>
</dbReference>
<dbReference type="Pfam" id="PF04851">
    <property type="entry name" value="ResIII"/>
    <property type="match status" value="1"/>
</dbReference>
<dbReference type="Pfam" id="PF11907">
    <property type="entry name" value="DUF3427"/>
    <property type="match status" value="1"/>
</dbReference>
<dbReference type="CDD" id="cd09204">
    <property type="entry name" value="PLDc_N_DEXD_b2"/>
    <property type="match status" value="1"/>
</dbReference>
<accession>A0ABN2CD42</accession>
<dbReference type="SUPFAM" id="SSF56024">
    <property type="entry name" value="Phospholipase D/nuclease"/>
    <property type="match status" value="1"/>
</dbReference>
<dbReference type="Pfam" id="PF00271">
    <property type="entry name" value="Helicase_C"/>
    <property type="match status" value="1"/>
</dbReference>
<reference evidence="4 5" key="1">
    <citation type="journal article" date="2019" name="Int. J. Syst. Evol. Microbiol.">
        <title>The Global Catalogue of Microorganisms (GCM) 10K type strain sequencing project: providing services to taxonomists for standard genome sequencing and annotation.</title>
        <authorList>
            <consortium name="The Broad Institute Genomics Platform"/>
            <consortium name="The Broad Institute Genome Sequencing Center for Infectious Disease"/>
            <person name="Wu L."/>
            <person name="Ma J."/>
        </authorList>
    </citation>
    <scope>NUCLEOTIDE SEQUENCE [LARGE SCALE GENOMIC DNA]</scope>
    <source>
        <strain evidence="4 5">JCM 13319</strain>
    </source>
</reference>
<dbReference type="InterPro" id="IPR001650">
    <property type="entry name" value="Helicase_C-like"/>
</dbReference>
<feature type="compositionally biased region" description="Acidic residues" evidence="1">
    <location>
        <begin position="990"/>
        <end position="999"/>
    </location>
</feature>
<evidence type="ECO:0000259" key="2">
    <source>
        <dbReference type="PROSITE" id="PS51192"/>
    </source>
</evidence>
<dbReference type="Pfam" id="PF26350">
    <property type="entry name" value="DUF8090"/>
    <property type="match status" value="1"/>
</dbReference>
<sequence length="999" mass="112127">MDLVPDQIGHDTSFGFLDKSVTSEKLFNPMLVSNFESNTMYKTILEELRRSRSLTFSVAFVSPDAIASLKQPLIEFQGRGRINTSTYLGFNSPASFRELANLRDLGVEVLIYENERQGFHPKGFIFEQEHGTTAIVGSSNLTSLALKRNHEWNLRFSALPGGDIVEQLSEAIDTQLSSSSLLTDEWIRRYEEQYVPPQTVQPLSGVPTPGESELSQIRPNAMQAEALEEIAKVRFSGENKALVVSATGTGKTILAALDVKAVDPKRVLFVVHREQILDRAIEEFSKVLNLTSADVGKLVGARKELDRRFVFATVQSLGTLDKLRQIPRDYFDYILVDEVHRAGAAMHQNIIGYFEPDFMLGITATPERTDDFNVYGLFDYNVPYEIRLQKALEEDMLAPFHYYGVTDFEVDGEVISDASKLSTLVAPDRVNHLLKAIETYGHVGDKVRGLMFCSRKVEAIELSSLLNQREVHGRRLRTRTLTGDDPVPVRETVVSQLEAGELDYIITVDVFNEGIDIRTVNQVVMLRQTQSSIIFTQQLGRGLRKAAGKSHLIVIDFIGNYANNFLVPIALFGDSSLNKDSIRKKMIEAQDVGAVSGLSSINFDAIAKERIFKSIATTRLDSLKNLKQSFRDLHTRLGRPPQLIDYARFDVVDPVVIAGARGNYWSLLNSFKVVNEVPSPAEDKALTFISSEFLNGKRPHELLLLQHLLNTRSSTSENGLRRLLESAGAGADEATIASLARVFNLEFFTEGDQKKYGSPILEWNQERISFTSEFARSLDESQMFSDHVMDVVDTGLFLSRHRYQWDKQLVVGKKYSRKDVCRLLNWKSDQKGTMYGYKVDVYSNSCPIFVTYHKDNEVSASTSYEDSFLSENTLRWFTRSKRTLQSKEVQAIVGNHVPLYLFAKKDDAEGTDFYYLGQAVSSKPEQTKMPGDGGKSLDVVTMDLSLESPIELALYDYLTTGPALPDGAQDPQPMTESADEGLKMRSQQFIDDEPPSALF</sequence>
<dbReference type="InterPro" id="IPR027417">
    <property type="entry name" value="P-loop_NTPase"/>
</dbReference>
<evidence type="ECO:0000313" key="5">
    <source>
        <dbReference type="Proteomes" id="UP001501791"/>
    </source>
</evidence>
<feature type="domain" description="Helicase C-terminal" evidence="3">
    <location>
        <begin position="429"/>
        <end position="590"/>
    </location>
</feature>
<evidence type="ECO:0000256" key="1">
    <source>
        <dbReference type="SAM" id="MobiDB-lite"/>
    </source>
</evidence>
<keyword evidence="5" id="KW-1185">Reference proteome</keyword>
<name>A0ABN2CD42_9MICO</name>
<dbReference type="SUPFAM" id="SSF52540">
    <property type="entry name" value="P-loop containing nucleoside triphosphate hydrolases"/>
    <property type="match status" value="1"/>
</dbReference>
<dbReference type="CDD" id="cd18032">
    <property type="entry name" value="DEXHc_RE_I_III_res"/>
    <property type="match status" value="1"/>
</dbReference>
<dbReference type="SMART" id="SM00490">
    <property type="entry name" value="HELICc"/>
    <property type="match status" value="1"/>
</dbReference>
<dbReference type="InterPro" id="IPR025202">
    <property type="entry name" value="PLD-like_dom"/>
</dbReference>
<proteinExistence type="predicted"/>
<protein>
    <submittedName>
        <fullName evidence="4">DUF3427 domain-containing protein</fullName>
    </submittedName>
</protein>
<dbReference type="Gene3D" id="3.30.870.10">
    <property type="entry name" value="Endonuclease Chain A"/>
    <property type="match status" value="1"/>
</dbReference>
<dbReference type="InterPro" id="IPR014001">
    <property type="entry name" value="Helicase_ATP-bd"/>
</dbReference>
<feature type="domain" description="Helicase ATP-binding" evidence="2">
    <location>
        <begin position="232"/>
        <end position="384"/>
    </location>
</feature>
<dbReference type="InterPro" id="IPR006935">
    <property type="entry name" value="Helicase/UvrB_N"/>
</dbReference>